<feature type="domain" description="Copine C-terminal" evidence="2">
    <location>
        <begin position="124"/>
        <end position="217"/>
    </location>
</feature>
<dbReference type="GO" id="GO:0071277">
    <property type="term" value="P:cellular response to calcium ion"/>
    <property type="evidence" value="ECO:0007669"/>
    <property type="project" value="TreeGrafter"/>
</dbReference>
<dbReference type="PANTHER" id="PTHR10857">
    <property type="entry name" value="COPINE"/>
    <property type="match status" value="1"/>
</dbReference>
<evidence type="ECO:0000256" key="1">
    <source>
        <dbReference type="SAM" id="Phobius"/>
    </source>
</evidence>
<keyword evidence="1" id="KW-0812">Transmembrane</keyword>
<evidence type="ECO:0000313" key="3">
    <source>
        <dbReference type="EMBL" id="ETO15007.1"/>
    </source>
</evidence>
<dbReference type="InterPro" id="IPR010734">
    <property type="entry name" value="Copine_C"/>
</dbReference>
<dbReference type="InterPro" id="IPR036465">
    <property type="entry name" value="vWFA_dom_sf"/>
</dbReference>
<feature type="domain" description="Copine C-terminal" evidence="2">
    <location>
        <begin position="257"/>
        <end position="355"/>
    </location>
</feature>
<reference evidence="3 4" key="1">
    <citation type="journal article" date="2013" name="Curr. Biol.">
        <title>The Genome of the Foraminiferan Reticulomyxa filosa.</title>
        <authorList>
            <person name="Glockner G."/>
            <person name="Hulsmann N."/>
            <person name="Schleicher M."/>
            <person name="Noegel A.A."/>
            <person name="Eichinger L."/>
            <person name="Gallinger C."/>
            <person name="Pawlowski J."/>
            <person name="Sierra R."/>
            <person name="Euteneuer U."/>
            <person name="Pillet L."/>
            <person name="Moustafa A."/>
            <person name="Platzer M."/>
            <person name="Groth M."/>
            <person name="Szafranski K."/>
            <person name="Schliwa M."/>
        </authorList>
    </citation>
    <scope>NUCLEOTIDE SEQUENCE [LARGE SCALE GENOMIC DNA]</scope>
</reference>
<feature type="transmembrane region" description="Helical" evidence="1">
    <location>
        <begin position="250"/>
        <end position="275"/>
    </location>
</feature>
<dbReference type="OrthoDB" id="5855668at2759"/>
<dbReference type="InterPro" id="IPR045052">
    <property type="entry name" value="Copine"/>
</dbReference>
<dbReference type="AlphaFoldDB" id="X6MNK3"/>
<keyword evidence="4" id="KW-1185">Reference proteome</keyword>
<sequence>MSELKNLPHRVWDWDKDGSHNFIGETQANLNFLQSNFRAELENTNKKVKKIGILKVVELKSTLSYSLLDYMIGGLDMSLMVAIDFTGSNGHPANPQSLHYLITKLWKPLTKIKNQKLKKKKKGAKFSDGSVSHDFALNGNEADPEVSGIHGIEEVYIKALKSVQLYGPTYFNAILQKAIAIATAGHSNAQKKMQYFTLLILTDGVINDFKETKDLLVFFFFFKQTVFAFFRKRRGCTYVYVYLDKKKKNLLVLFLIVMAANKYLPLSIIIVGVGLADFSQMTALDGDDGGLRNSKGVPAKRDIVQFVSLREYSQPITNEAGQVIGFTNTRFADLSKETLRELPEQCISYAKFHKLLPP</sequence>
<proteinExistence type="predicted"/>
<accession>X6MNK3</accession>
<dbReference type="GO" id="GO:0005544">
    <property type="term" value="F:calcium-dependent phospholipid binding"/>
    <property type="evidence" value="ECO:0007669"/>
    <property type="project" value="InterPro"/>
</dbReference>
<dbReference type="SUPFAM" id="SSF53300">
    <property type="entry name" value="vWA-like"/>
    <property type="match status" value="1"/>
</dbReference>
<feature type="transmembrane region" description="Helical" evidence="1">
    <location>
        <begin position="215"/>
        <end position="230"/>
    </location>
</feature>
<protein>
    <submittedName>
        <fullName evidence="3">Copine III</fullName>
    </submittedName>
</protein>
<dbReference type="EMBL" id="ASPP01019560">
    <property type="protein sequence ID" value="ETO15007.1"/>
    <property type="molecule type" value="Genomic_DNA"/>
</dbReference>
<keyword evidence="1" id="KW-1133">Transmembrane helix</keyword>
<evidence type="ECO:0000259" key="2">
    <source>
        <dbReference type="Pfam" id="PF07002"/>
    </source>
</evidence>
<gene>
    <name evidence="3" type="ORF">RFI_22360</name>
</gene>
<organism evidence="3 4">
    <name type="scientific">Reticulomyxa filosa</name>
    <dbReference type="NCBI Taxonomy" id="46433"/>
    <lineage>
        <taxon>Eukaryota</taxon>
        <taxon>Sar</taxon>
        <taxon>Rhizaria</taxon>
        <taxon>Retaria</taxon>
        <taxon>Foraminifera</taxon>
        <taxon>Monothalamids</taxon>
        <taxon>Reticulomyxidae</taxon>
        <taxon>Reticulomyxa</taxon>
    </lineage>
</organism>
<name>X6MNK3_RETFI</name>
<dbReference type="Proteomes" id="UP000023152">
    <property type="component" value="Unassembled WGS sequence"/>
</dbReference>
<evidence type="ECO:0000313" key="4">
    <source>
        <dbReference type="Proteomes" id="UP000023152"/>
    </source>
</evidence>
<dbReference type="GO" id="GO:0005886">
    <property type="term" value="C:plasma membrane"/>
    <property type="evidence" value="ECO:0007669"/>
    <property type="project" value="TreeGrafter"/>
</dbReference>
<dbReference type="Pfam" id="PF07002">
    <property type="entry name" value="Copine"/>
    <property type="match status" value="2"/>
</dbReference>
<keyword evidence="1" id="KW-0472">Membrane</keyword>
<comment type="caution">
    <text evidence="3">The sequence shown here is derived from an EMBL/GenBank/DDBJ whole genome shotgun (WGS) entry which is preliminary data.</text>
</comment>
<dbReference type="PANTHER" id="PTHR10857:SF106">
    <property type="entry name" value="C2 DOMAIN-CONTAINING PROTEIN"/>
    <property type="match status" value="1"/>
</dbReference>